<evidence type="ECO:0000313" key="2">
    <source>
        <dbReference type="EMBL" id="MBJ7602703.1"/>
    </source>
</evidence>
<feature type="domain" description="VWFA" evidence="1">
    <location>
        <begin position="207"/>
        <end position="382"/>
    </location>
</feature>
<dbReference type="Proteomes" id="UP000620075">
    <property type="component" value="Unassembled WGS sequence"/>
</dbReference>
<gene>
    <name evidence="2" type="ORF">JF888_05850</name>
</gene>
<dbReference type="SMART" id="SM00327">
    <property type="entry name" value="VWA"/>
    <property type="match status" value="1"/>
</dbReference>
<dbReference type="SUPFAM" id="SSF53300">
    <property type="entry name" value="vWA-like"/>
    <property type="match status" value="1"/>
</dbReference>
<comment type="caution">
    <text evidence="2">The sequence shown here is derived from an EMBL/GenBank/DDBJ whole genome shotgun (WGS) entry which is preliminary data.</text>
</comment>
<protein>
    <submittedName>
        <fullName evidence="2">VWA domain-containing protein</fullName>
    </submittedName>
</protein>
<accession>A0A934ND30</accession>
<dbReference type="Pfam" id="PF05762">
    <property type="entry name" value="VWA_CoxE"/>
    <property type="match status" value="1"/>
</dbReference>
<dbReference type="CDD" id="cd00198">
    <property type="entry name" value="vWFA"/>
    <property type="match status" value="1"/>
</dbReference>
<dbReference type="InterPro" id="IPR036465">
    <property type="entry name" value="vWFA_dom_sf"/>
</dbReference>
<dbReference type="InterPro" id="IPR011195">
    <property type="entry name" value="UCP010256"/>
</dbReference>
<sequence length="387" mass="43878">MAVQAPDLLPRLAAFARLLHDAGLDGGPSRLTTATKALAFIDLRDRAGFRDTLRACFVARREELSVFEAAFDIFWAPPDPRMGAGFLPGKSRPLPLAPERARSWMQALGLNQGAQRPGELQEVVNESSGYSADELLRRKDFDEMSWEEMEQVKRLLQQSPWRIAERRTRRSRPARRGEVDLARTARQSISSSGELIRLLHRQPQLRRRPLVLICDVSGSMERYSRLLLIFAHATARRERLETFVFSTRLTRITRLLRKREIEPALSQVSNRVHDFSGGTRIGEALAEFNRRWARRVLGHGAVVILVSDGWDRGDPVLLAREVSRLRRMSHRLIWLNPLLGSAGYEPVTRGMVAALPHTDDFLAAHNLKALDELGALLAGLDRRRTVR</sequence>
<dbReference type="InterPro" id="IPR002035">
    <property type="entry name" value="VWF_A"/>
</dbReference>
<dbReference type="EMBL" id="JAEKNQ010000022">
    <property type="protein sequence ID" value="MBJ7602703.1"/>
    <property type="molecule type" value="Genomic_DNA"/>
</dbReference>
<organism evidence="2 3">
    <name type="scientific">Candidatus Dormiibacter inghamiae</name>
    <dbReference type="NCBI Taxonomy" id="3127013"/>
    <lineage>
        <taxon>Bacteria</taxon>
        <taxon>Bacillati</taxon>
        <taxon>Candidatus Dormiibacterota</taxon>
        <taxon>Candidatus Dormibacteria</taxon>
        <taxon>Candidatus Dormibacterales</taxon>
        <taxon>Candidatus Dormibacteraceae</taxon>
        <taxon>Candidatus Dormiibacter</taxon>
    </lineage>
</organism>
<proteinExistence type="predicted"/>
<evidence type="ECO:0000313" key="3">
    <source>
        <dbReference type="Proteomes" id="UP000620075"/>
    </source>
</evidence>
<dbReference type="AlphaFoldDB" id="A0A934ND30"/>
<name>A0A934ND30_9BACT</name>
<dbReference type="PANTHER" id="PTHR39338">
    <property type="entry name" value="BLL5662 PROTEIN-RELATED"/>
    <property type="match status" value="1"/>
</dbReference>
<dbReference type="PIRSF" id="PIRSF010256">
    <property type="entry name" value="CoxE_vWa"/>
    <property type="match status" value="1"/>
</dbReference>
<dbReference type="RefSeq" id="WP_338177495.1">
    <property type="nucleotide sequence ID" value="NZ_JAEKNQ010000022.1"/>
</dbReference>
<dbReference type="InterPro" id="IPR008912">
    <property type="entry name" value="Uncharacterised_CoxE"/>
</dbReference>
<dbReference type="PANTHER" id="PTHR39338:SF6">
    <property type="entry name" value="BLL5662 PROTEIN"/>
    <property type="match status" value="1"/>
</dbReference>
<evidence type="ECO:0000259" key="1">
    <source>
        <dbReference type="SMART" id="SM00327"/>
    </source>
</evidence>
<reference evidence="2 3" key="1">
    <citation type="submission" date="2020-10" db="EMBL/GenBank/DDBJ databases">
        <title>Ca. Dormibacterota MAGs.</title>
        <authorList>
            <person name="Montgomery K."/>
        </authorList>
    </citation>
    <scope>NUCLEOTIDE SEQUENCE [LARGE SCALE GENOMIC DNA]</scope>
    <source>
        <strain evidence="2">SC8811_S16_3</strain>
    </source>
</reference>
<dbReference type="Gene3D" id="3.40.50.410">
    <property type="entry name" value="von Willebrand factor, type A domain"/>
    <property type="match status" value="1"/>
</dbReference>